<dbReference type="GO" id="GO:0005829">
    <property type="term" value="C:cytosol"/>
    <property type="evidence" value="ECO:0007669"/>
    <property type="project" value="TreeGrafter"/>
</dbReference>
<dbReference type="GO" id="GO:0016628">
    <property type="term" value="F:oxidoreductase activity, acting on the CH-CH group of donors, NAD or NADP as acceptor"/>
    <property type="evidence" value="ECO:0007669"/>
    <property type="project" value="UniProtKB-ARBA"/>
</dbReference>
<dbReference type="PANTHER" id="PTHR22893:SF91">
    <property type="entry name" value="NADPH DEHYDROGENASE 2-RELATED"/>
    <property type="match status" value="1"/>
</dbReference>
<dbReference type="OrthoDB" id="9772736at2"/>
<sequence>MLDHLLSEYQLGQTKLANRVVMAPLTRSRAEGNVPNDMMATYYGNRAGAGLIISEGTSPSVNGLGYPRIPGSFSTEQMEGWKKVTRAVHDQGGKIFMQLMHCGRVGHPDNVPAGGRILAPSPVEMTETKMYVDGKGLLDIPVAHEMSIDEITLTIEEYANAAKLAIEAGFDGVELHAANGYLLEQFMHPKTNRRNDQYGGSVENRLRFLRNVAEATVAAIGGDRVGVRLSPYGVFNEMGSFDTVDETFVSAARLLDEIGVTYLHLVDQEDMGAPPVPDAIKAKIRETFSRSLILAGGYDAHRAEQDISSGRCDLVAFGRPFIANPDLVERFREGAELNVPDYDTFYTPGPEGYLTYPTLAETA</sequence>
<evidence type="ECO:0000259" key="4">
    <source>
        <dbReference type="Pfam" id="PF00724"/>
    </source>
</evidence>
<evidence type="ECO:0000256" key="1">
    <source>
        <dbReference type="ARBA" id="ARBA00001917"/>
    </source>
</evidence>
<dbReference type="Gene3D" id="3.20.20.70">
    <property type="entry name" value="Aldolase class I"/>
    <property type="match status" value="1"/>
</dbReference>
<dbReference type="FunFam" id="3.20.20.70:FF:000059">
    <property type="entry name" value="N-ethylmaleimide reductase, FMN-linked"/>
    <property type="match status" value="1"/>
</dbReference>
<dbReference type="InterPro" id="IPR013785">
    <property type="entry name" value="Aldolase_TIM"/>
</dbReference>
<comment type="caution">
    <text evidence="5">The sequence shown here is derived from an EMBL/GenBank/DDBJ whole genome shotgun (WGS) entry which is preliminary data.</text>
</comment>
<feature type="domain" description="NADH:flavin oxidoreductase/NADH oxidase N-terminal" evidence="4">
    <location>
        <begin position="10"/>
        <end position="338"/>
    </location>
</feature>
<dbReference type="RefSeq" id="WP_099105299.1">
    <property type="nucleotide sequence ID" value="NZ_JAATJF010000001.1"/>
</dbReference>
<dbReference type="PANTHER" id="PTHR22893">
    <property type="entry name" value="NADH OXIDOREDUCTASE-RELATED"/>
    <property type="match status" value="1"/>
</dbReference>
<comment type="similarity">
    <text evidence="2">Belongs to the NADH:flavin oxidoreductase/NADH oxidase family.</text>
</comment>
<dbReference type="SUPFAM" id="SSF51395">
    <property type="entry name" value="FMN-linked oxidoreductases"/>
    <property type="match status" value="1"/>
</dbReference>
<dbReference type="CDD" id="cd02933">
    <property type="entry name" value="OYE_like_FMN"/>
    <property type="match status" value="1"/>
</dbReference>
<reference evidence="5 6" key="1">
    <citation type="submission" date="2017-10" db="EMBL/GenBank/DDBJ databases">
        <title>The draft genome sequence of Lewinella marina KCTC 32374.</title>
        <authorList>
            <person name="Wang K."/>
        </authorList>
    </citation>
    <scope>NUCLEOTIDE SEQUENCE [LARGE SCALE GENOMIC DNA]</scope>
    <source>
        <strain evidence="5 6">MKG-38</strain>
    </source>
</reference>
<dbReference type="InterPro" id="IPR045247">
    <property type="entry name" value="Oye-like"/>
</dbReference>
<accession>A0A2G0CK18</accession>
<dbReference type="InterPro" id="IPR001155">
    <property type="entry name" value="OxRdtase_FMN_N"/>
</dbReference>
<dbReference type="Proteomes" id="UP000226437">
    <property type="component" value="Unassembled WGS sequence"/>
</dbReference>
<dbReference type="AlphaFoldDB" id="A0A2G0CK18"/>
<keyword evidence="3" id="KW-0560">Oxidoreductase</keyword>
<proteinExistence type="inferred from homology"/>
<name>A0A2G0CK18_9BACT</name>
<organism evidence="5 6">
    <name type="scientific">Neolewinella marina</name>
    <dbReference type="NCBI Taxonomy" id="438751"/>
    <lineage>
        <taxon>Bacteria</taxon>
        <taxon>Pseudomonadati</taxon>
        <taxon>Bacteroidota</taxon>
        <taxon>Saprospiria</taxon>
        <taxon>Saprospirales</taxon>
        <taxon>Lewinellaceae</taxon>
        <taxon>Neolewinella</taxon>
    </lineage>
</organism>
<comment type="cofactor">
    <cofactor evidence="1">
        <name>FMN</name>
        <dbReference type="ChEBI" id="CHEBI:58210"/>
    </cofactor>
</comment>
<protein>
    <submittedName>
        <fullName evidence="5">Alkene reductase</fullName>
    </submittedName>
</protein>
<dbReference type="GO" id="GO:0010181">
    <property type="term" value="F:FMN binding"/>
    <property type="evidence" value="ECO:0007669"/>
    <property type="project" value="InterPro"/>
</dbReference>
<evidence type="ECO:0000313" key="6">
    <source>
        <dbReference type="Proteomes" id="UP000226437"/>
    </source>
</evidence>
<evidence type="ECO:0000313" key="5">
    <source>
        <dbReference type="EMBL" id="PHL00319.1"/>
    </source>
</evidence>
<evidence type="ECO:0000256" key="3">
    <source>
        <dbReference type="ARBA" id="ARBA00023002"/>
    </source>
</evidence>
<dbReference type="Pfam" id="PF00724">
    <property type="entry name" value="Oxidored_FMN"/>
    <property type="match status" value="1"/>
</dbReference>
<evidence type="ECO:0000256" key="2">
    <source>
        <dbReference type="ARBA" id="ARBA00005979"/>
    </source>
</evidence>
<keyword evidence="6" id="KW-1185">Reference proteome</keyword>
<gene>
    <name evidence="5" type="ORF">CGL56_04610</name>
</gene>
<dbReference type="EMBL" id="PDLO01000001">
    <property type="protein sequence ID" value="PHL00319.1"/>
    <property type="molecule type" value="Genomic_DNA"/>
</dbReference>